<dbReference type="InterPro" id="IPR017930">
    <property type="entry name" value="Myb_dom"/>
</dbReference>
<dbReference type="EMBL" id="JAAMPC010000004">
    <property type="protein sequence ID" value="KAG2318078.1"/>
    <property type="molecule type" value="Genomic_DNA"/>
</dbReference>
<evidence type="ECO:0000256" key="6">
    <source>
        <dbReference type="SAM" id="MobiDB-lite"/>
    </source>
</evidence>
<evidence type="ECO:0000256" key="4">
    <source>
        <dbReference type="ARBA" id="ARBA00023163"/>
    </source>
</evidence>
<dbReference type="Gene3D" id="1.10.10.60">
    <property type="entry name" value="Homeodomain-like"/>
    <property type="match status" value="2"/>
</dbReference>
<dbReference type="InterPro" id="IPR009057">
    <property type="entry name" value="Homeodomain-like_sf"/>
</dbReference>
<keyword evidence="3" id="KW-0238">DNA-binding</keyword>
<dbReference type="GO" id="GO:0005634">
    <property type="term" value="C:nucleus"/>
    <property type="evidence" value="ECO:0007669"/>
    <property type="project" value="UniProtKB-SubCell"/>
</dbReference>
<evidence type="ECO:0000313" key="11">
    <source>
        <dbReference type="Proteomes" id="UP000886595"/>
    </source>
</evidence>
<gene>
    <name evidence="10" type="ORF">Bca52824_021200</name>
</gene>
<dbReference type="InterPro" id="IPR017884">
    <property type="entry name" value="SANT_dom"/>
</dbReference>
<reference evidence="10 11" key="1">
    <citation type="submission" date="2020-02" db="EMBL/GenBank/DDBJ databases">
        <authorList>
            <person name="Ma Q."/>
            <person name="Huang Y."/>
            <person name="Song X."/>
            <person name="Pei D."/>
        </authorList>
    </citation>
    <scope>NUCLEOTIDE SEQUENCE [LARGE SCALE GENOMIC DNA]</scope>
    <source>
        <strain evidence="10">Sxm20200214</strain>
        <tissue evidence="10">Leaf</tissue>
    </source>
</reference>
<dbReference type="InterPro" id="IPR001005">
    <property type="entry name" value="SANT/Myb"/>
</dbReference>
<evidence type="ECO:0000313" key="10">
    <source>
        <dbReference type="EMBL" id="KAG2318078.1"/>
    </source>
</evidence>
<comment type="subcellular location">
    <subcellularLocation>
        <location evidence="1">Nucleus</location>
    </subcellularLocation>
</comment>
<evidence type="ECO:0000256" key="3">
    <source>
        <dbReference type="ARBA" id="ARBA00023125"/>
    </source>
</evidence>
<evidence type="ECO:0000259" key="9">
    <source>
        <dbReference type="PROSITE" id="PS51294"/>
    </source>
</evidence>
<name>A0A8X7VTX3_BRACI</name>
<proteinExistence type="predicted"/>
<keyword evidence="11" id="KW-1185">Reference proteome</keyword>
<dbReference type="PANTHER" id="PTHR44042:SF15">
    <property type="entry name" value="DUPLICATED HOMEODOMAIN-LIKE SUPERFAMILY PROTEIN"/>
    <property type="match status" value="1"/>
</dbReference>
<evidence type="ECO:0000256" key="5">
    <source>
        <dbReference type="ARBA" id="ARBA00023242"/>
    </source>
</evidence>
<dbReference type="FunFam" id="1.10.10.60:FF:000009">
    <property type="entry name" value="transcription factor MYB1R1"/>
    <property type="match status" value="1"/>
</dbReference>
<dbReference type="PROSITE" id="PS51293">
    <property type="entry name" value="SANT"/>
    <property type="match status" value="1"/>
</dbReference>
<dbReference type="CDD" id="cd00167">
    <property type="entry name" value="SANT"/>
    <property type="match status" value="1"/>
</dbReference>
<comment type="caution">
    <text evidence="10">The sequence shown here is derived from an EMBL/GenBank/DDBJ whole genome shotgun (WGS) entry which is preliminary data.</text>
</comment>
<feature type="compositionally biased region" description="Polar residues" evidence="6">
    <location>
        <begin position="159"/>
        <end position="182"/>
    </location>
</feature>
<dbReference type="InterPro" id="IPR006447">
    <property type="entry name" value="Myb_dom_plants"/>
</dbReference>
<feature type="region of interest" description="Disordered" evidence="6">
    <location>
        <begin position="159"/>
        <end position="186"/>
    </location>
</feature>
<dbReference type="OrthoDB" id="118550at2759"/>
<dbReference type="Pfam" id="PF00249">
    <property type="entry name" value="Myb_DNA-binding"/>
    <property type="match status" value="1"/>
</dbReference>
<dbReference type="GO" id="GO:0003677">
    <property type="term" value="F:DNA binding"/>
    <property type="evidence" value="ECO:0007669"/>
    <property type="project" value="UniProtKB-KW"/>
</dbReference>
<dbReference type="NCBIfam" id="TIGR01557">
    <property type="entry name" value="myb_SHAQKYF"/>
    <property type="match status" value="1"/>
</dbReference>
<feature type="domain" description="Myb-like" evidence="7">
    <location>
        <begin position="80"/>
        <end position="132"/>
    </location>
</feature>
<evidence type="ECO:0000256" key="2">
    <source>
        <dbReference type="ARBA" id="ARBA00023015"/>
    </source>
</evidence>
<keyword evidence="4" id="KW-0804">Transcription</keyword>
<dbReference type="SUPFAM" id="SSF46689">
    <property type="entry name" value="Homeodomain-like"/>
    <property type="match status" value="2"/>
</dbReference>
<dbReference type="SMART" id="SM00717">
    <property type="entry name" value="SANT"/>
    <property type="match status" value="2"/>
</dbReference>
<evidence type="ECO:0000259" key="7">
    <source>
        <dbReference type="PROSITE" id="PS50090"/>
    </source>
</evidence>
<accession>A0A8X7VTX3</accession>
<dbReference type="PANTHER" id="PTHR44042">
    <property type="entry name" value="DUPLICATED HOMEODOMAIN-LIKE SUPERFAMILY PROTEIN-RELATED"/>
    <property type="match status" value="1"/>
</dbReference>
<evidence type="ECO:0000259" key="8">
    <source>
        <dbReference type="PROSITE" id="PS51293"/>
    </source>
</evidence>
<evidence type="ECO:0000256" key="1">
    <source>
        <dbReference type="ARBA" id="ARBA00004123"/>
    </source>
</evidence>
<feature type="domain" description="HTH myb-type" evidence="9">
    <location>
        <begin position="80"/>
        <end position="136"/>
    </location>
</feature>
<dbReference type="Proteomes" id="UP000886595">
    <property type="component" value="Unassembled WGS sequence"/>
</dbReference>
<dbReference type="AlphaFoldDB" id="A0A8X7VTX3"/>
<feature type="domain" description="SANT" evidence="8">
    <location>
        <begin position="83"/>
        <end position="136"/>
    </location>
</feature>
<dbReference type="PROSITE" id="PS51294">
    <property type="entry name" value="HTH_MYB"/>
    <property type="match status" value="1"/>
</dbReference>
<organism evidence="10 11">
    <name type="scientific">Brassica carinata</name>
    <name type="common">Ethiopian mustard</name>
    <name type="synonym">Abyssinian cabbage</name>
    <dbReference type="NCBI Taxonomy" id="52824"/>
    <lineage>
        <taxon>Eukaryota</taxon>
        <taxon>Viridiplantae</taxon>
        <taxon>Streptophyta</taxon>
        <taxon>Embryophyta</taxon>
        <taxon>Tracheophyta</taxon>
        <taxon>Spermatophyta</taxon>
        <taxon>Magnoliopsida</taxon>
        <taxon>eudicotyledons</taxon>
        <taxon>Gunneridae</taxon>
        <taxon>Pentapetalae</taxon>
        <taxon>rosids</taxon>
        <taxon>malvids</taxon>
        <taxon>Brassicales</taxon>
        <taxon>Brassicaceae</taxon>
        <taxon>Brassiceae</taxon>
        <taxon>Brassica</taxon>
    </lineage>
</organism>
<protein>
    <submittedName>
        <fullName evidence="10">Uncharacterized protein</fullName>
    </submittedName>
</protein>
<dbReference type="PROSITE" id="PS50090">
    <property type="entry name" value="MYB_LIKE"/>
    <property type="match status" value="1"/>
</dbReference>
<keyword evidence="2" id="KW-0805">Transcription regulation</keyword>
<sequence>MGPKQWTRDDDKLFEGLLLEFPENTQNRFETIAIHLAKPLAEVKHYYEALVHDINLIESGRCPITNYANEIPSQTKYMEKEKKRGKPWTEEEHRHFLDGLAEYGKGDWKNISRKSVRTKNPAQVASHAQKYFLRQGAAEKKAKKRSSIHDITLIDHAANNVTAPQSDLDSTMGQPPSDQQVPQDHHLSDEDFWIEMLNT</sequence>
<keyword evidence="5" id="KW-0539">Nucleus</keyword>
<dbReference type="GO" id="GO:0010468">
    <property type="term" value="P:regulation of gene expression"/>
    <property type="evidence" value="ECO:0007669"/>
    <property type="project" value="UniProtKB-ARBA"/>
</dbReference>